<proteinExistence type="predicted"/>
<dbReference type="Proteomes" id="UP000078492">
    <property type="component" value="Unassembled WGS sequence"/>
</dbReference>
<reference evidence="1 2" key="1">
    <citation type="submission" date="2015-09" db="EMBL/GenBank/DDBJ databases">
        <title>Trachymyrmex cornetzi WGS genome.</title>
        <authorList>
            <person name="Nygaard S."/>
            <person name="Hu H."/>
            <person name="Boomsma J."/>
            <person name="Zhang G."/>
        </authorList>
    </citation>
    <scope>NUCLEOTIDE SEQUENCE [LARGE SCALE GENOMIC DNA]</scope>
    <source>
        <strain evidence="1">Tcor2-1</strain>
        <tissue evidence="1">Whole body</tissue>
    </source>
</reference>
<evidence type="ECO:0000313" key="1">
    <source>
        <dbReference type="EMBL" id="KYN09188.1"/>
    </source>
</evidence>
<sequence>MALRLNCYVCDGRFLPRTMALIDGEANAAKQGIAIQRRDHFDRQPLEVTHLTRICINCNQSITAEIAAIEQDPSCMRLNVLTQTKNSTCLICNADIDVHRLSVKCKAYVFIQRNIFILGNVKSCRHHLNDKDVLLPHLLLGLPDKEFKCFCPVTKEQFQELFTFCDRVPRHEGGYRSVSKKDLLAFLCKMRQGLSDEFLASIFQYSDRPVVSRAVTTVREALRQLYCVHKGRHLVKPVLIVASDGYIFDIQGPYFSDVRNNDAAILRNEFETDVERMRRWLQENDIIIVDRGYRDSTELLQRLGIVWKMPALLEPGDRQLRTEDANESRLVTHVPHVGNFYRITAIINRYHLLINMREANAQMAQQLLQKAREPNVVKALVEAKNLATRNAQRWVRLSAEEVLDFPVLTLEYLKNLTIRVYQVKFAPSYIRDKQRHEDEELHIEMLRDRNRLPEPGFLRARVFSRFCNATKLWIVYRSTNEDENEKMKTLYKAIIARANPVLALSVPVHTLPLSSGPKDVQNPIAQPPRGVHWVMLMPTVH</sequence>
<organism evidence="1 2">
    <name type="scientific">Trachymyrmex cornetzi</name>
    <dbReference type="NCBI Taxonomy" id="471704"/>
    <lineage>
        <taxon>Eukaryota</taxon>
        <taxon>Metazoa</taxon>
        <taxon>Ecdysozoa</taxon>
        <taxon>Arthropoda</taxon>
        <taxon>Hexapoda</taxon>
        <taxon>Insecta</taxon>
        <taxon>Pterygota</taxon>
        <taxon>Neoptera</taxon>
        <taxon>Endopterygota</taxon>
        <taxon>Hymenoptera</taxon>
        <taxon>Apocrita</taxon>
        <taxon>Aculeata</taxon>
        <taxon>Formicoidea</taxon>
        <taxon>Formicidae</taxon>
        <taxon>Myrmicinae</taxon>
        <taxon>Trachymyrmex</taxon>
    </lineage>
</organism>
<evidence type="ECO:0000313" key="2">
    <source>
        <dbReference type="Proteomes" id="UP000078492"/>
    </source>
</evidence>
<accession>A0A151IR87</accession>
<name>A0A151IR87_9HYME</name>
<dbReference type="EMBL" id="KQ981139">
    <property type="protein sequence ID" value="KYN09188.1"/>
    <property type="molecule type" value="Genomic_DNA"/>
</dbReference>
<dbReference type="AlphaFoldDB" id="A0A151IR87"/>
<evidence type="ECO:0008006" key="3">
    <source>
        <dbReference type="Google" id="ProtNLM"/>
    </source>
</evidence>
<protein>
    <recommendedName>
        <fullName evidence="3">DDE Tnp4 domain-containing protein</fullName>
    </recommendedName>
</protein>
<gene>
    <name evidence="1" type="ORF">ALC57_18701</name>
</gene>
<keyword evidence="2" id="KW-1185">Reference proteome</keyword>